<feature type="region of interest" description="Disordered" evidence="1">
    <location>
        <begin position="114"/>
        <end position="207"/>
    </location>
</feature>
<feature type="compositionally biased region" description="Basic residues" evidence="1">
    <location>
        <begin position="168"/>
        <end position="183"/>
    </location>
</feature>
<evidence type="ECO:0000313" key="2">
    <source>
        <dbReference type="EMBL" id="KZT28042.1"/>
    </source>
</evidence>
<dbReference type="STRING" id="1314782.A0A165UES5"/>
<feature type="compositionally biased region" description="Acidic residues" evidence="1">
    <location>
        <begin position="143"/>
        <end position="158"/>
    </location>
</feature>
<dbReference type="AlphaFoldDB" id="A0A165UES5"/>
<dbReference type="EMBL" id="KV425559">
    <property type="protein sequence ID" value="KZT28042.1"/>
    <property type="molecule type" value="Genomic_DNA"/>
</dbReference>
<dbReference type="Proteomes" id="UP000076761">
    <property type="component" value="Unassembled WGS sequence"/>
</dbReference>
<feature type="compositionally biased region" description="Basic residues" evidence="1">
    <location>
        <begin position="428"/>
        <end position="438"/>
    </location>
</feature>
<organism evidence="2 3">
    <name type="scientific">Neolentinus lepideus HHB14362 ss-1</name>
    <dbReference type="NCBI Taxonomy" id="1314782"/>
    <lineage>
        <taxon>Eukaryota</taxon>
        <taxon>Fungi</taxon>
        <taxon>Dikarya</taxon>
        <taxon>Basidiomycota</taxon>
        <taxon>Agaricomycotina</taxon>
        <taxon>Agaricomycetes</taxon>
        <taxon>Gloeophyllales</taxon>
        <taxon>Gloeophyllaceae</taxon>
        <taxon>Neolentinus</taxon>
    </lineage>
</organism>
<feature type="compositionally biased region" description="Low complexity" evidence="1">
    <location>
        <begin position="373"/>
        <end position="384"/>
    </location>
</feature>
<feature type="compositionally biased region" description="Polar residues" evidence="1">
    <location>
        <begin position="399"/>
        <end position="412"/>
    </location>
</feature>
<feature type="compositionally biased region" description="Low complexity" evidence="1">
    <location>
        <begin position="439"/>
        <end position="455"/>
    </location>
</feature>
<keyword evidence="3" id="KW-1185">Reference proteome</keyword>
<evidence type="ECO:0000313" key="3">
    <source>
        <dbReference type="Proteomes" id="UP000076761"/>
    </source>
</evidence>
<name>A0A165UES5_9AGAM</name>
<feature type="region of interest" description="Disordered" evidence="1">
    <location>
        <begin position="363"/>
        <end position="461"/>
    </location>
</feature>
<reference evidence="2 3" key="1">
    <citation type="journal article" date="2016" name="Mol. Biol. Evol.">
        <title>Comparative Genomics of Early-Diverging Mushroom-Forming Fungi Provides Insights into the Origins of Lignocellulose Decay Capabilities.</title>
        <authorList>
            <person name="Nagy L.G."/>
            <person name="Riley R."/>
            <person name="Tritt A."/>
            <person name="Adam C."/>
            <person name="Daum C."/>
            <person name="Floudas D."/>
            <person name="Sun H."/>
            <person name="Yadav J.S."/>
            <person name="Pangilinan J."/>
            <person name="Larsson K.H."/>
            <person name="Matsuura K."/>
            <person name="Barry K."/>
            <person name="Labutti K."/>
            <person name="Kuo R."/>
            <person name="Ohm R.A."/>
            <person name="Bhattacharya S.S."/>
            <person name="Shirouzu T."/>
            <person name="Yoshinaga Y."/>
            <person name="Martin F.M."/>
            <person name="Grigoriev I.V."/>
            <person name="Hibbett D.S."/>
        </authorList>
    </citation>
    <scope>NUCLEOTIDE SEQUENCE [LARGE SCALE GENOMIC DNA]</scope>
    <source>
        <strain evidence="2 3">HHB14362 ss-1</strain>
    </source>
</reference>
<evidence type="ECO:0000256" key="1">
    <source>
        <dbReference type="SAM" id="MobiDB-lite"/>
    </source>
</evidence>
<dbReference type="InParanoid" id="A0A165UES5"/>
<sequence length="596" mass="67326">MTMGKKESVSAHPDFAYVDFQSQHAQPPTKSRPRTIDIASFEDKELGLRRGRHLFDDGLWEATGPRIAVRQAGAGRTRGVERNDVISVPINQLFLTRPPTDDDSEEEDRQYRPFKAARKHGADIPAQIGRKAAKKHKAVNVYESEESSEELEEADTDTSQDIPESRDRRRKSAKASKTARGHRVPVAQYKHREEEDASGAEHYPVDKIPSWPAESSITGGPAIPASLLRAINSLPLSSGRLRGIGKLPFLRRNLRRAFEYKFRQATGRGQDSFEETIEGRIEVVYQLQLRDDPEPGDESDVPRQPHLYEEYKAVMDKLLCPICNLHGVFSASSLLKKHLERDHSEVGVIWEFSSESRQIILSVPHPDSDYDETTSSPPESTSVESDAEDATARWPLITPSPSRDPSRSQALSTDPVENMTVDSSPSHLKVKLRPKYHASRSPTASSQAQSSIAAPNLGPAARPPYLPHGNIQFSCRPDGPRLYDLLNTLPMDQFGVMSWFVVDKEEEIFELDDVRDEDKVMMALWSRWILLNRNKFVHDYFQGTVAFIDEYWEMIKLAAGWSALRVWLLMLVVNRFLEGSHVAKILKHYEQLAGMV</sequence>
<gene>
    <name evidence="2" type="ORF">NEOLEDRAFT_952938</name>
</gene>
<accession>A0A165UES5</accession>
<dbReference type="OrthoDB" id="3249923at2759"/>
<proteinExistence type="predicted"/>
<protein>
    <submittedName>
        <fullName evidence="2">Uncharacterized protein</fullName>
    </submittedName>
</protein>